<sequence length="174" mass="18465">MSAVLTETEKKPPTPLQSYLTGLKAKGGLSLDLGVIAVGTDSSEYSGADLLCKGVMSLVKASTDGKVVPNCLSWGMEGEWTEDKNKEWLGAALKNESGALLPTFCYVFHTKINKALAAAATDMVVDVATFETKFKQLNGNEGPSYKEVKKILEAGFVVIVPNTHGGVKLKVKAA</sequence>
<protein>
    <submittedName>
        <fullName evidence="1">Uncharacterized protein</fullName>
    </submittedName>
</protein>
<evidence type="ECO:0000313" key="2">
    <source>
        <dbReference type="Proteomes" id="UP001208054"/>
    </source>
</evidence>
<keyword evidence="2" id="KW-1185">Reference proteome</keyword>
<accession>A0ABT2XBI7</accession>
<dbReference type="RefSeq" id="WP_197612710.1">
    <property type="nucleotide sequence ID" value="NZ_JAHWBK010000002.1"/>
</dbReference>
<organism evidence="1 2">
    <name type="scientific">Stenotrophomonas riyadhensis</name>
    <dbReference type="NCBI Taxonomy" id="2859893"/>
    <lineage>
        <taxon>Bacteria</taxon>
        <taxon>Pseudomonadati</taxon>
        <taxon>Pseudomonadota</taxon>
        <taxon>Gammaproteobacteria</taxon>
        <taxon>Lysobacterales</taxon>
        <taxon>Lysobacteraceae</taxon>
        <taxon>Stenotrophomonas</taxon>
    </lineage>
</organism>
<evidence type="ECO:0000313" key="1">
    <source>
        <dbReference type="EMBL" id="MCV0323302.1"/>
    </source>
</evidence>
<comment type="caution">
    <text evidence="1">The sequence shown here is derived from an EMBL/GenBank/DDBJ whole genome shotgun (WGS) entry which is preliminary data.</text>
</comment>
<proteinExistence type="predicted"/>
<dbReference type="Proteomes" id="UP001208054">
    <property type="component" value="Unassembled WGS sequence"/>
</dbReference>
<reference evidence="1 2" key="1">
    <citation type="submission" date="2021-07" db="EMBL/GenBank/DDBJ databases">
        <title>Clinical implication of Pseudomonas aeruginosa: further insight on the antimicrobial resistance.</title>
        <authorList>
            <person name="Macori G."/>
            <person name="Fanning S."/>
            <person name="Alqahtani A."/>
        </authorList>
    </citation>
    <scope>NUCLEOTIDE SEQUENCE [LARGE SCALE GENOMIC DNA]</scope>
    <source>
        <strain evidence="1 2">CFS3442</strain>
    </source>
</reference>
<gene>
    <name evidence="1" type="ORF">KYJ44_03125</name>
</gene>
<dbReference type="EMBL" id="JAHWBK010000002">
    <property type="protein sequence ID" value="MCV0323302.1"/>
    <property type="molecule type" value="Genomic_DNA"/>
</dbReference>
<name>A0ABT2XBI7_9GAMM</name>